<proteinExistence type="predicted"/>
<evidence type="ECO:0000259" key="1">
    <source>
        <dbReference type="Pfam" id="PF03732"/>
    </source>
</evidence>
<name>A0A392UC83_9FABA</name>
<evidence type="ECO:0000313" key="2">
    <source>
        <dbReference type="EMBL" id="MCI69335.1"/>
    </source>
</evidence>
<dbReference type="Proteomes" id="UP000265520">
    <property type="component" value="Unassembled WGS sequence"/>
</dbReference>
<dbReference type="InterPro" id="IPR005162">
    <property type="entry name" value="Retrotrans_gag_dom"/>
</dbReference>
<feature type="domain" description="Retrotransposon gag" evidence="1">
    <location>
        <begin position="2"/>
        <end position="59"/>
    </location>
</feature>
<reference evidence="2 3" key="1">
    <citation type="journal article" date="2018" name="Front. Plant Sci.">
        <title>Red Clover (Trifolium pratense) and Zigzag Clover (T. medium) - A Picture of Genomic Similarities and Differences.</title>
        <authorList>
            <person name="Dluhosova J."/>
            <person name="Istvanek J."/>
            <person name="Nedelnik J."/>
            <person name="Repkova J."/>
        </authorList>
    </citation>
    <scope>NUCLEOTIDE SEQUENCE [LARGE SCALE GENOMIC DNA]</scope>
    <source>
        <strain evidence="3">cv. 10/8</strain>
        <tissue evidence="2">Leaf</tissue>
    </source>
</reference>
<dbReference type="AlphaFoldDB" id="A0A392UC83"/>
<comment type="caution">
    <text evidence="2">The sequence shown here is derived from an EMBL/GenBank/DDBJ whole genome shotgun (WGS) entry which is preliminary data.</text>
</comment>
<protein>
    <recommendedName>
        <fullName evidence="1">Retrotransposon gag domain-containing protein</fullName>
    </recommendedName>
</protein>
<accession>A0A392UC83</accession>
<sequence length="63" mass="7446">MAWYKSLPAKSITSWRDLGEQFTRHFTASRWQPKTEATLEAILQGKDKSLRTYIERFNKEAVQ</sequence>
<dbReference type="PANTHER" id="PTHR33223">
    <property type="entry name" value="CCHC-TYPE DOMAIN-CONTAINING PROTEIN"/>
    <property type="match status" value="1"/>
</dbReference>
<keyword evidence="3" id="KW-1185">Reference proteome</keyword>
<evidence type="ECO:0000313" key="3">
    <source>
        <dbReference type="Proteomes" id="UP000265520"/>
    </source>
</evidence>
<dbReference type="EMBL" id="LXQA010753972">
    <property type="protein sequence ID" value="MCI69335.1"/>
    <property type="molecule type" value="Genomic_DNA"/>
</dbReference>
<dbReference type="PANTHER" id="PTHR33223:SF10">
    <property type="entry name" value="AMINOTRANSFERASE-LIKE PLANT MOBILE DOMAIN-CONTAINING PROTEIN"/>
    <property type="match status" value="1"/>
</dbReference>
<dbReference type="Pfam" id="PF03732">
    <property type="entry name" value="Retrotrans_gag"/>
    <property type="match status" value="1"/>
</dbReference>
<organism evidence="2 3">
    <name type="scientific">Trifolium medium</name>
    <dbReference type="NCBI Taxonomy" id="97028"/>
    <lineage>
        <taxon>Eukaryota</taxon>
        <taxon>Viridiplantae</taxon>
        <taxon>Streptophyta</taxon>
        <taxon>Embryophyta</taxon>
        <taxon>Tracheophyta</taxon>
        <taxon>Spermatophyta</taxon>
        <taxon>Magnoliopsida</taxon>
        <taxon>eudicotyledons</taxon>
        <taxon>Gunneridae</taxon>
        <taxon>Pentapetalae</taxon>
        <taxon>rosids</taxon>
        <taxon>fabids</taxon>
        <taxon>Fabales</taxon>
        <taxon>Fabaceae</taxon>
        <taxon>Papilionoideae</taxon>
        <taxon>50 kb inversion clade</taxon>
        <taxon>NPAAA clade</taxon>
        <taxon>Hologalegina</taxon>
        <taxon>IRL clade</taxon>
        <taxon>Trifolieae</taxon>
        <taxon>Trifolium</taxon>
    </lineage>
</organism>
<feature type="non-terminal residue" evidence="2">
    <location>
        <position position="63"/>
    </location>
</feature>